<evidence type="ECO:0000313" key="1">
    <source>
        <dbReference type="EMBL" id="RIY12207.1"/>
    </source>
</evidence>
<protein>
    <submittedName>
        <fullName evidence="1">Uncharacterized protein</fullName>
    </submittedName>
</protein>
<evidence type="ECO:0000313" key="2">
    <source>
        <dbReference type="Proteomes" id="UP000284250"/>
    </source>
</evidence>
<reference evidence="1 2" key="1">
    <citation type="submission" date="2018-09" db="EMBL/GenBank/DDBJ databases">
        <authorList>
            <person name="Zeman M."/>
            <person name="Pardy F."/>
        </authorList>
    </citation>
    <scope>NUCLEOTIDE SEQUENCE [LARGE SCALE GENOMIC DNA]</scope>
    <source>
        <strain evidence="1 2">CCM 8852</strain>
    </source>
</reference>
<gene>
    <name evidence="1" type="ORF">D0T11_06105</name>
</gene>
<dbReference type="OrthoDB" id="881645at2"/>
<reference evidence="1 2" key="2">
    <citation type="submission" date="2019-01" db="EMBL/GenBank/DDBJ databases">
        <title>Hymenobacter humicola sp. nov., isolated from soils in Antarctica.</title>
        <authorList>
            <person name="Sedlacek I."/>
            <person name="Holochova P."/>
            <person name="Kralova S."/>
            <person name="Pantucek R."/>
            <person name="Stankova E."/>
            <person name="Vrbovska V."/>
            <person name="Kristofova L."/>
            <person name="Svec P."/>
            <person name="Busse H.-J."/>
        </authorList>
    </citation>
    <scope>NUCLEOTIDE SEQUENCE [LARGE SCALE GENOMIC DNA]</scope>
    <source>
        <strain evidence="1 2">CCM 8852</strain>
    </source>
</reference>
<dbReference type="RefSeq" id="WP_119654889.1">
    <property type="nucleotide sequence ID" value="NZ_JBHUOI010000041.1"/>
</dbReference>
<name>A0A418R434_9BACT</name>
<sequence>MLVSPYQRLLQLAFAQPAEVTCYLHPTTLAAYRTFEQAEPADIAYRFERVRLGVALTLMKLLAELGDLDEARQVLDVLHQALRAPSVFAIDTTIQKDAAKFERLYTNLYVNEDGEQLLHLFERTLDADSQPLMDDVIREALRVVPTLDFSREEDEDDEEGE</sequence>
<keyword evidence="2" id="KW-1185">Reference proteome</keyword>
<comment type="caution">
    <text evidence="1">The sequence shown here is derived from an EMBL/GenBank/DDBJ whole genome shotgun (WGS) entry which is preliminary data.</text>
</comment>
<organism evidence="1 2">
    <name type="scientific">Hymenobacter rubripertinctus</name>
    <dbReference type="NCBI Taxonomy" id="2029981"/>
    <lineage>
        <taxon>Bacteria</taxon>
        <taxon>Pseudomonadati</taxon>
        <taxon>Bacteroidota</taxon>
        <taxon>Cytophagia</taxon>
        <taxon>Cytophagales</taxon>
        <taxon>Hymenobacteraceae</taxon>
        <taxon>Hymenobacter</taxon>
    </lineage>
</organism>
<dbReference type="Proteomes" id="UP000284250">
    <property type="component" value="Unassembled WGS sequence"/>
</dbReference>
<dbReference type="EMBL" id="QYCN01000006">
    <property type="protein sequence ID" value="RIY12207.1"/>
    <property type="molecule type" value="Genomic_DNA"/>
</dbReference>
<accession>A0A418R434</accession>
<proteinExistence type="predicted"/>
<dbReference type="AlphaFoldDB" id="A0A418R434"/>